<dbReference type="InterPro" id="IPR022263">
    <property type="entry name" value="KxYKxGKxW"/>
</dbReference>
<dbReference type="SMART" id="SM00257">
    <property type="entry name" value="LysM"/>
    <property type="match status" value="1"/>
</dbReference>
<proteinExistence type="predicted"/>
<evidence type="ECO:0000256" key="1">
    <source>
        <dbReference type="ARBA" id="ARBA00022729"/>
    </source>
</evidence>
<dbReference type="CDD" id="cd00118">
    <property type="entry name" value="LysM"/>
    <property type="match status" value="1"/>
</dbReference>
<dbReference type="InterPro" id="IPR035940">
    <property type="entry name" value="CAP_sf"/>
</dbReference>
<keyword evidence="1" id="KW-0732">Signal</keyword>
<sequence length="390" mass="38490">MEIKSHKKMYKAGKQWVSVAVATTAAGVAFVGANESASADVWQANTVDQVASQVSSNGGVNNYQIQNGDTVWALAMATNDSVDHFATTNGIINPDLIVAGQSFNGATAANAQSATSQSAAAPAQTAYTPAPAANEASSVAPEDDTAASQAAASQAAADSAAAESEAAASQAAASSQAASEAYAASVAASVASSEAEAASMAAAESDATAASEAAAKAAQSEAMAVTAKSSAAAQSAASVSSSAASDSAAKAAASSEAAAKQATANQQATEESTTASSSTAGNVDNATFDALKSKRSGMTTEWSSDLAAQAQARAQQIANNGGSIPNEHWSNGNEVISIGFGAGSSVVDAWYNETNMTTASGTGHRDWEMRASSTHFGFAQVGDVIVGVSN</sequence>
<dbReference type="NCBIfam" id="TIGR03715">
    <property type="entry name" value="KxYKxGKxW"/>
    <property type="match status" value="1"/>
</dbReference>
<dbReference type="EMBL" id="QRAY01000011">
    <property type="protein sequence ID" value="RDS59221.1"/>
    <property type="molecule type" value="Genomic_DNA"/>
</dbReference>
<dbReference type="Pfam" id="PF01476">
    <property type="entry name" value="LysM"/>
    <property type="match status" value="1"/>
</dbReference>
<dbReference type="Proteomes" id="UP000254492">
    <property type="component" value="Unassembled WGS sequence"/>
</dbReference>
<evidence type="ECO:0000259" key="3">
    <source>
        <dbReference type="PROSITE" id="PS51782"/>
    </source>
</evidence>
<evidence type="ECO:0000256" key="2">
    <source>
        <dbReference type="SAM" id="MobiDB-lite"/>
    </source>
</evidence>
<dbReference type="SUPFAM" id="SSF55797">
    <property type="entry name" value="PR-1-like"/>
    <property type="match status" value="1"/>
</dbReference>
<feature type="compositionally biased region" description="Low complexity" evidence="2">
    <location>
        <begin position="120"/>
        <end position="133"/>
    </location>
</feature>
<dbReference type="Pfam" id="PF00188">
    <property type="entry name" value="CAP"/>
    <property type="match status" value="1"/>
</dbReference>
<dbReference type="InterPro" id="IPR036779">
    <property type="entry name" value="LysM_dom_sf"/>
</dbReference>
<feature type="domain" description="LysM" evidence="3">
    <location>
        <begin position="61"/>
        <end position="105"/>
    </location>
</feature>
<feature type="compositionally biased region" description="Low complexity" evidence="2">
    <location>
        <begin position="261"/>
        <end position="280"/>
    </location>
</feature>
<name>A0ABX9I3G3_9LACO</name>
<organism evidence="4 5">
    <name type="scientific">Weissella thailandensis</name>
    <dbReference type="NCBI Taxonomy" id="89061"/>
    <lineage>
        <taxon>Bacteria</taxon>
        <taxon>Bacillati</taxon>
        <taxon>Bacillota</taxon>
        <taxon>Bacilli</taxon>
        <taxon>Lactobacillales</taxon>
        <taxon>Lactobacillaceae</taxon>
        <taxon>Weissella</taxon>
    </lineage>
</organism>
<dbReference type="InterPro" id="IPR018392">
    <property type="entry name" value="LysM"/>
</dbReference>
<evidence type="ECO:0000313" key="4">
    <source>
        <dbReference type="EMBL" id="RDS59221.1"/>
    </source>
</evidence>
<accession>A0ABX9I3G3</accession>
<comment type="caution">
    <text evidence="4">The sequence shown here is derived from an EMBL/GenBank/DDBJ whole genome shotgun (WGS) entry which is preliminary data.</text>
</comment>
<feature type="region of interest" description="Disordered" evidence="2">
    <location>
        <begin position="120"/>
        <end position="154"/>
    </location>
</feature>
<dbReference type="SUPFAM" id="SSF54106">
    <property type="entry name" value="LysM domain"/>
    <property type="match status" value="1"/>
</dbReference>
<keyword evidence="5" id="KW-1185">Reference proteome</keyword>
<gene>
    <name evidence="4" type="ORF">DWV05_06650</name>
</gene>
<dbReference type="InterPro" id="IPR014044">
    <property type="entry name" value="CAP_dom"/>
</dbReference>
<feature type="region of interest" description="Disordered" evidence="2">
    <location>
        <begin position="261"/>
        <end position="283"/>
    </location>
</feature>
<dbReference type="Gene3D" id="3.10.350.10">
    <property type="entry name" value="LysM domain"/>
    <property type="match status" value="1"/>
</dbReference>
<dbReference type="Pfam" id="PF19258">
    <property type="entry name" value="KxYKxGKxW_sig"/>
    <property type="match status" value="1"/>
</dbReference>
<dbReference type="RefSeq" id="WP_115471234.1">
    <property type="nucleotide sequence ID" value="NZ_BJEC01000010.1"/>
</dbReference>
<protein>
    <submittedName>
        <fullName evidence="4">LysM peptidoglycan-binding domain-containing protein</fullName>
    </submittedName>
</protein>
<reference evidence="4 5" key="1">
    <citation type="submission" date="2018-07" db="EMBL/GenBank/DDBJ databases">
        <title>Genome-based reclassification of Weissella jogaejeotgali as Weissella thailandensis.</title>
        <authorList>
            <person name="Chun J."/>
            <person name="Kim B.-Y."/>
            <person name="Kwak M.-J."/>
        </authorList>
    </citation>
    <scope>NUCLEOTIDE SEQUENCE [LARGE SCALE GENOMIC DNA]</scope>
    <source>
        <strain evidence="4 5">KCTC 3751</strain>
    </source>
</reference>
<dbReference type="PROSITE" id="PS51782">
    <property type="entry name" value="LYSM"/>
    <property type="match status" value="1"/>
</dbReference>
<evidence type="ECO:0000313" key="5">
    <source>
        <dbReference type="Proteomes" id="UP000254492"/>
    </source>
</evidence>